<organism evidence="2 3">
    <name type="scientific">Aciduricibacillus chroicocephali</name>
    <dbReference type="NCBI Taxonomy" id="3054939"/>
    <lineage>
        <taxon>Bacteria</taxon>
        <taxon>Bacillati</taxon>
        <taxon>Bacillota</taxon>
        <taxon>Bacilli</taxon>
        <taxon>Bacillales</taxon>
        <taxon>Bacillaceae</taxon>
        <taxon>Aciduricibacillus</taxon>
    </lineage>
</organism>
<evidence type="ECO:0008006" key="4">
    <source>
        <dbReference type="Google" id="ProtNLM"/>
    </source>
</evidence>
<sequence length="148" mass="16429">MIVLIKGSVKYDITLDPSVWIFDDRKLSLEDYLKNDPSKSGLDSESRNSKSPTERSSRKSTLSVSETGSYVMELKFFIERAEPFEEAQSAQLKAADGTSLALLSMTELRNSVLLFSIDGKQIKDKGPVYLFTEPKGIPVKGFASIVIN</sequence>
<evidence type="ECO:0000256" key="1">
    <source>
        <dbReference type="SAM" id="MobiDB-lite"/>
    </source>
</evidence>
<gene>
    <name evidence="2" type="ORF">QR721_05425</name>
</gene>
<dbReference type="EMBL" id="CP129113">
    <property type="protein sequence ID" value="WLV25647.1"/>
    <property type="molecule type" value="Genomic_DNA"/>
</dbReference>
<proteinExistence type="predicted"/>
<protein>
    <recommendedName>
        <fullName evidence="4">Peptidyl-prolyl cis-trans isomerase</fullName>
    </recommendedName>
</protein>
<reference evidence="2" key="1">
    <citation type="submission" date="2023-06" db="EMBL/GenBank/DDBJ databases">
        <title>A Treasure from Seagulls: Isolation and Description of Aciduricobacillus qingdaonensis gen. nov., sp. nov., a Rare Obligately Uric Acid-utilizing Member in the Family Bacillaceae.</title>
        <authorList>
            <person name="Liu W."/>
            <person name="Wang B."/>
        </authorList>
    </citation>
    <scope>NUCLEOTIDE SEQUENCE</scope>
    <source>
        <strain evidence="2">44XB</strain>
    </source>
</reference>
<accession>A0ABY9KY41</accession>
<dbReference type="Proteomes" id="UP001180087">
    <property type="component" value="Chromosome"/>
</dbReference>
<keyword evidence="3" id="KW-1185">Reference proteome</keyword>
<evidence type="ECO:0000313" key="3">
    <source>
        <dbReference type="Proteomes" id="UP001180087"/>
    </source>
</evidence>
<evidence type="ECO:0000313" key="2">
    <source>
        <dbReference type="EMBL" id="WLV25647.1"/>
    </source>
</evidence>
<dbReference type="RefSeq" id="WP_348029439.1">
    <property type="nucleotide sequence ID" value="NZ_CP129113.1"/>
</dbReference>
<feature type="region of interest" description="Disordered" evidence="1">
    <location>
        <begin position="37"/>
        <end position="65"/>
    </location>
</feature>
<name>A0ABY9KY41_9BACI</name>
<feature type="compositionally biased region" description="Basic and acidic residues" evidence="1">
    <location>
        <begin position="37"/>
        <end position="57"/>
    </location>
</feature>